<keyword evidence="2" id="KW-0479">Metal-binding</keyword>
<dbReference type="AlphaFoldDB" id="A0A9P0H368"/>
<dbReference type="GO" id="GO:0008270">
    <property type="term" value="F:zinc ion binding"/>
    <property type="evidence" value="ECO:0007669"/>
    <property type="project" value="UniProtKB-KW"/>
</dbReference>
<dbReference type="InterPro" id="IPR050527">
    <property type="entry name" value="Snail/Krueppel_Znf"/>
</dbReference>
<evidence type="ECO:0000256" key="4">
    <source>
        <dbReference type="ARBA" id="ARBA00022771"/>
    </source>
</evidence>
<evidence type="ECO:0000256" key="6">
    <source>
        <dbReference type="ARBA" id="ARBA00023125"/>
    </source>
</evidence>
<keyword evidence="4 9" id="KW-0863">Zinc-finger</keyword>
<keyword evidence="3" id="KW-0677">Repeat</keyword>
<sequence>MDDSDCCDISEFLSIMIKEEPYFDPNIKIKNEKEASVSETETAHRSFPTDDWSKFEENSASCEAYLMNGKERLYSAKPCLTSLDSSTKVERPFKCRDCEYRAKRNDTLRSHVKAVHLKLKPYHCSLCAYRAARKRRLEEHVQVIHFSEKTLMCPECEYTAVLPEAIRKHVKFVHMKLRPHQCPVCDYKAALPSALRIHLKVIHLKENDEYPDFGYKDEHLRDRTYLNQG</sequence>
<protein>
    <recommendedName>
        <fullName evidence="10">C2H2-type domain-containing protein</fullName>
    </recommendedName>
</protein>
<keyword evidence="12" id="KW-1185">Reference proteome</keyword>
<dbReference type="SUPFAM" id="SSF57667">
    <property type="entry name" value="beta-beta-alpha zinc fingers"/>
    <property type="match status" value="3"/>
</dbReference>
<dbReference type="GO" id="GO:0000981">
    <property type="term" value="F:DNA-binding transcription factor activity, RNA polymerase II-specific"/>
    <property type="evidence" value="ECO:0007669"/>
    <property type="project" value="TreeGrafter"/>
</dbReference>
<dbReference type="OrthoDB" id="3561125at2759"/>
<evidence type="ECO:0000256" key="7">
    <source>
        <dbReference type="ARBA" id="ARBA00023242"/>
    </source>
</evidence>
<feature type="domain" description="C2H2-type" evidence="10">
    <location>
        <begin position="151"/>
        <end position="179"/>
    </location>
</feature>
<proteinExistence type="inferred from homology"/>
<evidence type="ECO:0000256" key="5">
    <source>
        <dbReference type="ARBA" id="ARBA00022833"/>
    </source>
</evidence>
<evidence type="ECO:0000256" key="3">
    <source>
        <dbReference type="ARBA" id="ARBA00022737"/>
    </source>
</evidence>
<gene>
    <name evidence="11" type="ORF">NEZAVI_LOCUS3007</name>
</gene>
<dbReference type="EMBL" id="OV725077">
    <property type="protein sequence ID" value="CAH1392130.1"/>
    <property type="molecule type" value="Genomic_DNA"/>
</dbReference>
<keyword evidence="5" id="KW-0862">Zinc</keyword>
<evidence type="ECO:0000256" key="8">
    <source>
        <dbReference type="ARBA" id="ARBA00037948"/>
    </source>
</evidence>
<keyword evidence="6" id="KW-0238">DNA-binding</keyword>
<dbReference type="InterPro" id="IPR036236">
    <property type="entry name" value="Znf_C2H2_sf"/>
</dbReference>
<dbReference type="Gene3D" id="3.30.160.60">
    <property type="entry name" value="Classic Zinc Finger"/>
    <property type="match status" value="2"/>
</dbReference>
<evidence type="ECO:0000313" key="12">
    <source>
        <dbReference type="Proteomes" id="UP001152798"/>
    </source>
</evidence>
<dbReference type="InterPro" id="IPR013087">
    <property type="entry name" value="Znf_C2H2_type"/>
</dbReference>
<dbReference type="PANTHER" id="PTHR24388:SF54">
    <property type="entry name" value="PROTEIN ESCARGOT"/>
    <property type="match status" value="1"/>
</dbReference>
<feature type="domain" description="C2H2-type" evidence="10">
    <location>
        <begin position="122"/>
        <end position="150"/>
    </location>
</feature>
<dbReference type="PANTHER" id="PTHR24388">
    <property type="entry name" value="ZINC FINGER PROTEIN"/>
    <property type="match status" value="1"/>
</dbReference>
<dbReference type="PROSITE" id="PS50157">
    <property type="entry name" value="ZINC_FINGER_C2H2_2"/>
    <property type="match status" value="3"/>
</dbReference>
<organism evidence="11 12">
    <name type="scientific">Nezara viridula</name>
    <name type="common">Southern green stink bug</name>
    <name type="synonym">Cimex viridulus</name>
    <dbReference type="NCBI Taxonomy" id="85310"/>
    <lineage>
        <taxon>Eukaryota</taxon>
        <taxon>Metazoa</taxon>
        <taxon>Ecdysozoa</taxon>
        <taxon>Arthropoda</taxon>
        <taxon>Hexapoda</taxon>
        <taxon>Insecta</taxon>
        <taxon>Pterygota</taxon>
        <taxon>Neoptera</taxon>
        <taxon>Paraneoptera</taxon>
        <taxon>Hemiptera</taxon>
        <taxon>Heteroptera</taxon>
        <taxon>Panheteroptera</taxon>
        <taxon>Pentatomomorpha</taxon>
        <taxon>Pentatomoidea</taxon>
        <taxon>Pentatomidae</taxon>
        <taxon>Pentatominae</taxon>
        <taxon>Nezara</taxon>
    </lineage>
</organism>
<evidence type="ECO:0000256" key="9">
    <source>
        <dbReference type="PROSITE-ProRule" id="PRU00042"/>
    </source>
</evidence>
<dbReference type="SMART" id="SM00355">
    <property type="entry name" value="ZnF_C2H2"/>
    <property type="match status" value="4"/>
</dbReference>
<name>A0A9P0H368_NEZVI</name>
<comment type="subcellular location">
    <subcellularLocation>
        <location evidence="1">Nucleus</location>
    </subcellularLocation>
</comment>
<evidence type="ECO:0000256" key="2">
    <source>
        <dbReference type="ARBA" id="ARBA00022723"/>
    </source>
</evidence>
<evidence type="ECO:0000256" key="1">
    <source>
        <dbReference type="ARBA" id="ARBA00004123"/>
    </source>
</evidence>
<feature type="domain" description="C2H2-type" evidence="10">
    <location>
        <begin position="93"/>
        <end position="121"/>
    </location>
</feature>
<accession>A0A9P0H368</accession>
<evidence type="ECO:0000313" key="11">
    <source>
        <dbReference type="EMBL" id="CAH1392130.1"/>
    </source>
</evidence>
<comment type="similarity">
    <text evidence="8">Belongs to the snail C2H2-type zinc-finger protein family.</text>
</comment>
<dbReference type="GO" id="GO:0000978">
    <property type="term" value="F:RNA polymerase II cis-regulatory region sequence-specific DNA binding"/>
    <property type="evidence" value="ECO:0007669"/>
    <property type="project" value="TreeGrafter"/>
</dbReference>
<reference evidence="11" key="1">
    <citation type="submission" date="2022-01" db="EMBL/GenBank/DDBJ databases">
        <authorList>
            <person name="King R."/>
        </authorList>
    </citation>
    <scope>NUCLEOTIDE SEQUENCE</scope>
</reference>
<dbReference type="GO" id="GO:0005634">
    <property type="term" value="C:nucleus"/>
    <property type="evidence" value="ECO:0007669"/>
    <property type="project" value="UniProtKB-SubCell"/>
</dbReference>
<keyword evidence="7" id="KW-0539">Nucleus</keyword>
<dbReference type="Proteomes" id="UP001152798">
    <property type="component" value="Chromosome 1"/>
</dbReference>
<evidence type="ECO:0000259" key="10">
    <source>
        <dbReference type="PROSITE" id="PS50157"/>
    </source>
</evidence>